<accession>A0ABP1DAF8</accession>
<reference evidence="7" key="1">
    <citation type="submission" date="2024-04" db="EMBL/GenBank/DDBJ databases">
        <authorList>
            <person name="Shaw F."/>
            <person name="Minotto A."/>
        </authorList>
    </citation>
    <scope>NUCLEOTIDE SEQUENCE [LARGE SCALE GENOMIC DNA]</scope>
</reference>
<proteinExistence type="inferred from homology"/>
<dbReference type="EMBL" id="OZ037946">
    <property type="protein sequence ID" value="CAL1703689.1"/>
    <property type="molecule type" value="Genomic_DNA"/>
</dbReference>
<dbReference type="PANTHER" id="PTHR13213">
    <property type="entry name" value="MYB-BINDING PROTEIN 1A FAMILY MEMBER"/>
    <property type="match status" value="1"/>
</dbReference>
<dbReference type="InterPro" id="IPR016024">
    <property type="entry name" value="ARM-type_fold"/>
</dbReference>
<feature type="compositionally biased region" description="Acidic residues" evidence="5">
    <location>
        <begin position="44"/>
        <end position="53"/>
    </location>
</feature>
<comment type="similarity">
    <text evidence="2">Belongs to the MYBBP1A family.</text>
</comment>
<feature type="coiled-coil region" evidence="4">
    <location>
        <begin position="584"/>
        <end position="624"/>
    </location>
</feature>
<evidence type="ECO:0000256" key="2">
    <source>
        <dbReference type="ARBA" id="ARBA00006809"/>
    </source>
</evidence>
<name>A0ABP1DAF8_9APHY</name>
<keyword evidence="3" id="KW-0539">Nucleus</keyword>
<feature type="region of interest" description="Disordered" evidence="5">
    <location>
        <begin position="38"/>
        <end position="61"/>
    </location>
</feature>
<evidence type="ECO:0000256" key="3">
    <source>
        <dbReference type="ARBA" id="ARBA00023242"/>
    </source>
</evidence>
<evidence type="ECO:0000313" key="6">
    <source>
        <dbReference type="EMBL" id="CAL1703689.1"/>
    </source>
</evidence>
<evidence type="ECO:0000313" key="7">
    <source>
        <dbReference type="Proteomes" id="UP001497453"/>
    </source>
</evidence>
<dbReference type="SUPFAM" id="SSF48371">
    <property type="entry name" value="ARM repeat"/>
    <property type="match status" value="1"/>
</dbReference>
<dbReference type="InterPro" id="IPR007015">
    <property type="entry name" value="DNA_pol_V/MYBBP1A"/>
</dbReference>
<evidence type="ECO:0000256" key="4">
    <source>
        <dbReference type="SAM" id="Coils"/>
    </source>
</evidence>
<feature type="region of interest" description="Disordered" evidence="5">
    <location>
        <begin position="1143"/>
        <end position="1191"/>
    </location>
</feature>
<evidence type="ECO:0000256" key="1">
    <source>
        <dbReference type="ARBA" id="ARBA00004123"/>
    </source>
</evidence>
<feature type="region of interest" description="Disordered" evidence="5">
    <location>
        <begin position="746"/>
        <end position="791"/>
    </location>
</feature>
<evidence type="ECO:0008006" key="8">
    <source>
        <dbReference type="Google" id="ProtNLM"/>
    </source>
</evidence>
<dbReference type="Pfam" id="PF04931">
    <property type="entry name" value="DNA_pol_phi"/>
    <property type="match status" value="1"/>
</dbReference>
<dbReference type="Proteomes" id="UP001497453">
    <property type="component" value="Chromosome 3"/>
</dbReference>
<dbReference type="PANTHER" id="PTHR13213:SF2">
    <property type="entry name" value="MYB-BINDING PROTEIN 1A"/>
    <property type="match status" value="1"/>
</dbReference>
<feature type="compositionally biased region" description="Acidic residues" evidence="5">
    <location>
        <begin position="750"/>
        <end position="790"/>
    </location>
</feature>
<evidence type="ECO:0000256" key="5">
    <source>
        <dbReference type="SAM" id="MobiDB-lite"/>
    </source>
</evidence>
<feature type="compositionally biased region" description="Basic residues" evidence="5">
    <location>
        <begin position="1178"/>
        <end position="1191"/>
    </location>
</feature>
<protein>
    <recommendedName>
        <fullName evidence="8">DNA polymerase V</fullName>
    </recommendedName>
</protein>
<feature type="compositionally biased region" description="Polar residues" evidence="5">
    <location>
        <begin position="1143"/>
        <end position="1160"/>
    </location>
</feature>
<comment type="subcellular location">
    <subcellularLocation>
        <location evidence="1">Nucleus</location>
    </subcellularLocation>
</comment>
<sequence>MSTTLELFWHLSSANKKDRLDASAKLIGALERFQAEFVPKEAPETSDEDENEEFSGKNRDGLDALNAQDVSYSIRRLVRGLASPRESSRLGFAVALTELLSRINTVTCSQAVTLILDSSKTQGSMTGQEERDVLFARLFGLTAVIQSGLIVRDTPLSSSASSATEASNLASFSEVISELLALGEKRSWLRESAWWTIGLAVDALGASSVYWKDDAFEAALEMIYVENKIWTPEKIALTLKLQKLRADADWRKLLSPPFKQPEITHSGNYTALARILKEVNADEDEDADVKSKTVSWKPQVHYVWDLLLGEVLSPQSSKGSFPEMFRILVDESLFSSTSSPERKYWGFQIFQKALSRVSATDLPMLFTKNFMRSWINHLSNSDRYLHKAAKQVVTDIQGLVKKDPTLGFALILQLTGVHGSHQFDKLTKTKTVETILTSMDNEGIQSYIKYLLGQVNDQEGGKTADIQAINARRAWVIEQLAALVRNGAVPKDDAWVQAVLDWFTVHGLFIVRKQSEKSEFLALHSIPAPPFSDELRKLCRERLLSCLAELTTHASVVQTDDKNIKVSAVASDGQFWVSKVLSTIERLDKDTKHVRRIVEAEEEEEELRQKARELASRLSKITGEQQEAAKGAELLVSATLLHHYCATDDEDSDSEALQVLSCVDGASGMFPVETKKTKKSRKSVTTSADEVAPEPIDLLVDTVIGSLEEATAYMRAVANQVFTLLSGSVKESTIDLIVAQLSRRDPAELLQDEDEDMEDSPDADSEDQEDSESESSHDEEDDEEDMEEDPELRRKIEEALRVNGINAATGESDDESDEEFMDDDQMMAIDEQLAAVFKARADEKRNSGVDAQREATHYKNRVLDLVDIFLKKQPTSPHVIRVILPLVELIVDTSSDEKQLADKTTGILRSRIGKSKEIPADVDKEQAIVVLQELHVRARKAPSSDVLATLNQCSLYLVKTLLNRGDAEQEVVKAYQESLKDFITRKASRLNTAFLQDFIRRYPGAAWNLRNNLIDVTKTAVNGYRQSQAFQLLQVLVNQLFAIGDHKEEIISFMPSLRDAILAAVSKACTEASLTAAHVKEILKLAISAVRQSKRIVSSPEELATLWDPSSWEELSKNLATSDSLKAAAGLQNLCKQVIRAVNQSSTKDSTSSNKPSSGATKRKADDGEQGDEEVVTKKAKRKKVNKNKSS</sequence>
<keyword evidence="7" id="KW-1185">Reference proteome</keyword>
<organism evidence="6 7">
    <name type="scientific">Somion occarium</name>
    <dbReference type="NCBI Taxonomy" id="3059160"/>
    <lineage>
        <taxon>Eukaryota</taxon>
        <taxon>Fungi</taxon>
        <taxon>Dikarya</taxon>
        <taxon>Basidiomycota</taxon>
        <taxon>Agaricomycotina</taxon>
        <taxon>Agaricomycetes</taxon>
        <taxon>Polyporales</taxon>
        <taxon>Cerrenaceae</taxon>
        <taxon>Somion</taxon>
    </lineage>
</organism>
<gene>
    <name evidence="6" type="ORF">GFSPODELE1_LOCUS4680</name>
</gene>
<keyword evidence="4" id="KW-0175">Coiled coil</keyword>